<gene>
    <name evidence="1" type="ORF">CR152_29355</name>
</gene>
<proteinExistence type="predicted"/>
<dbReference type="KEGG" id="mass:CR152_29355"/>
<accession>A0A2D2DT76</accession>
<organism evidence="1 2">
    <name type="scientific">Massilia violaceinigra</name>
    <dbReference type="NCBI Taxonomy" id="2045208"/>
    <lineage>
        <taxon>Bacteria</taxon>
        <taxon>Pseudomonadati</taxon>
        <taxon>Pseudomonadota</taxon>
        <taxon>Betaproteobacteria</taxon>
        <taxon>Burkholderiales</taxon>
        <taxon>Oxalobacteraceae</taxon>
        <taxon>Telluria group</taxon>
        <taxon>Massilia</taxon>
    </lineage>
</organism>
<dbReference type="InterPro" id="IPR006311">
    <property type="entry name" value="TAT_signal"/>
</dbReference>
<evidence type="ECO:0000313" key="1">
    <source>
        <dbReference type="EMBL" id="ATQ78163.1"/>
    </source>
</evidence>
<dbReference type="PROSITE" id="PS51318">
    <property type="entry name" value="TAT"/>
    <property type="match status" value="1"/>
</dbReference>
<evidence type="ECO:0008006" key="3">
    <source>
        <dbReference type="Google" id="ProtNLM"/>
    </source>
</evidence>
<reference evidence="1" key="1">
    <citation type="submission" date="2017-10" db="EMBL/GenBank/DDBJ databases">
        <title>Massilia psychrophilum sp. nov., a novel purple-pigmented bacterium isolated from Tianshan glacier, Xinjiang Municipality, China.</title>
        <authorList>
            <person name="Wang H."/>
        </authorList>
    </citation>
    <scope>NUCLEOTIDE SEQUENCE [LARGE SCALE GENOMIC DNA]</scope>
    <source>
        <strain evidence="1">B2</strain>
    </source>
</reference>
<evidence type="ECO:0000313" key="2">
    <source>
        <dbReference type="Proteomes" id="UP000229897"/>
    </source>
</evidence>
<keyword evidence="2" id="KW-1185">Reference proteome</keyword>
<dbReference type="Proteomes" id="UP000229897">
    <property type="component" value="Chromosome"/>
</dbReference>
<sequence>METKRRTFLKVGALAALTLAAGGGIYRYTHPSPLGRFALDGEAKAAIDAIVPAMLAGALPADPGARLAAVTATTARVHQAILGLPLAAQKEVQDLFGLLSLAPARRLLAGVSGGWAGASVEQVGVFLHDWRFHRLGMLQSAYHALHDLIIGSWYADPSSWAGIGYPGPMKELA</sequence>
<name>A0A2D2DT76_9BURK</name>
<protein>
    <recommendedName>
        <fullName evidence="3">Twin-arginine translocation pathway signal protein</fullName>
    </recommendedName>
</protein>
<dbReference type="EMBL" id="CP024608">
    <property type="protein sequence ID" value="ATQ78163.1"/>
    <property type="molecule type" value="Genomic_DNA"/>
</dbReference>
<dbReference type="OrthoDB" id="329761at2"/>
<dbReference type="RefSeq" id="WP_099880934.1">
    <property type="nucleotide sequence ID" value="NZ_CP024608.1"/>
</dbReference>
<dbReference type="AlphaFoldDB" id="A0A2D2DT76"/>